<dbReference type="PANTHER" id="PTHR43014:SF4">
    <property type="entry name" value="PYRIDINE NUCLEOTIDE-DISULFIDE OXIDOREDUCTASE RCLA-RELATED"/>
    <property type="match status" value="1"/>
</dbReference>
<dbReference type="PRINTS" id="PR00368">
    <property type="entry name" value="FADPNR"/>
</dbReference>
<evidence type="ECO:0000256" key="7">
    <source>
        <dbReference type="ARBA" id="ARBA00023284"/>
    </source>
</evidence>
<dbReference type="EMBL" id="CP047423">
    <property type="protein sequence ID" value="QPD04593.1"/>
    <property type="molecule type" value="Genomic_DNA"/>
</dbReference>
<feature type="domain" description="Pyridine nucleotide-disulphide oxidoreductase dimerisation" evidence="12">
    <location>
        <begin position="366"/>
        <end position="470"/>
    </location>
</feature>
<dbReference type="KEGG" id="nkf:Nkreftii_002367"/>
<dbReference type="GO" id="GO:0004148">
    <property type="term" value="F:dihydrolipoyl dehydrogenase (NADH) activity"/>
    <property type="evidence" value="ECO:0007669"/>
    <property type="project" value="UniProtKB-EC"/>
</dbReference>
<feature type="binding site" evidence="9">
    <location>
        <begin position="160"/>
        <end position="162"/>
    </location>
    <ligand>
        <name>FAD</name>
        <dbReference type="ChEBI" id="CHEBI:57692"/>
    </ligand>
</feature>
<evidence type="ECO:0000256" key="11">
    <source>
        <dbReference type="RuleBase" id="RU003691"/>
    </source>
</evidence>
<dbReference type="PRINTS" id="PR00411">
    <property type="entry name" value="PNDRDTASEI"/>
</dbReference>
<dbReference type="PIRSF" id="PIRSF000350">
    <property type="entry name" value="Mercury_reductase_MerA"/>
    <property type="match status" value="1"/>
</dbReference>
<organism evidence="14 15">
    <name type="scientific">Candidatus Nitrospira kreftii</name>
    <dbReference type="NCBI Taxonomy" id="2652173"/>
    <lineage>
        <taxon>Bacteria</taxon>
        <taxon>Pseudomonadati</taxon>
        <taxon>Nitrospirota</taxon>
        <taxon>Nitrospiria</taxon>
        <taxon>Nitrospirales</taxon>
        <taxon>Nitrospiraceae</taxon>
        <taxon>Nitrospira</taxon>
    </lineage>
</organism>
<evidence type="ECO:0000313" key="14">
    <source>
        <dbReference type="EMBL" id="QPD04593.1"/>
    </source>
</evidence>
<evidence type="ECO:0000259" key="12">
    <source>
        <dbReference type="Pfam" id="PF02852"/>
    </source>
</evidence>
<evidence type="ECO:0000256" key="2">
    <source>
        <dbReference type="ARBA" id="ARBA00022630"/>
    </source>
</evidence>
<keyword evidence="3 9" id="KW-0274">FAD</keyword>
<dbReference type="InterPro" id="IPR023753">
    <property type="entry name" value="FAD/NAD-binding_dom"/>
</dbReference>
<name>A0A7S8IZT2_9BACT</name>
<evidence type="ECO:0000256" key="9">
    <source>
        <dbReference type="PIRSR" id="PIRSR000350-3"/>
    </source>
</evidence>
<dbReference type="InterPro" id="IPR012999">
    <property type="entry name" value="Pyr_OxRdtase_I_AS"/>
</dbReference>
<feature type="disulfide bond" description="Redox-active" evidence="10">
    <location>
        <begin position="64"/>
        <end position="69"/>
    </location>
</feature>
<keyword evidence="7 11" id="KW-0676">Redox-active center</keyword>
<keyword evidence="2 11" id="KW-0285">Flavoprotein</keyword>
<evidence type="ECO:0000256" key="6">
    <source>
        <dbReference type="ARBA" id="ARBA00023157"/>
    </source>
</evidence>
<gene>
    <name evidence="14" type="ORF">Nkreftii_002367</name>
</gene>
<evidence type="ECO:0000313" key="15">
    <source>
        <dbReference type="Proteomes" id="UP000593737"/>
    </source>
</evidence>
<evidence type="ECO:0000256" key="1">
    <source>
        <dbReference type="ARBA" id="ARBA00007532"/>
    </source>
</evidence>
<evidence type="ECO:0000256" key="3">
    <source>
        <dbReference type="ARBA" id="ARBA00022827"/>
    </source>
</evidence>
<feature type="binding site" evidence="9">
    <location>
        <begin position="197"/>
        <end position="204"/>
    </location>
    <ligand>
        <name>NAD(+)</name>
        <dbReference type="ChEBI" id="CHEBI:57540"/>
    </ligand>
</feature>
<dbReference type="FunFam" id="3.30.390.30:FF:000001">
    <property type="entry name" value="Dihydrolipoyl dehydrogenase"/>
    <property type="match status" value="1"/>
</dbReference>
<sequence>MAIGMHSQSGQAGCHDRSFMECKPIQHDVIVIGGGSAGYAAARAAREDGADVAIVDPGPLGGLCILRGCMPSKTILRSAEVAALMRRSKEFGLSPVDIKAGLGAIVDRKDRLVREFARDRINQLRGPSHTLYEAAARFISPTAIQVGGRQLTARAFIIATGSVPRVEALPGLDNIGYLTSDELLDIRDQPNSLLILGGGPVALELGQFFSRIGTKVYFIQRGLRVLSHLDEEIGTTLEEALRAEGAELFTGTILREVGRHHRLKSVRFSHRGQDRTVSGEEILAAFGRRPNIDGLNLDAAQVTIHQGRISVDSRMRTSQPHIFAVGDVCNLIDTTHIAIQQGELAAHNACHLEDSSKQYDDRLETKVVFTDPQVAVVGLSERACRLHDIPFLTEAYPFADHGKAMCLGSTRGYAKLLASPRTGKLLGAQIVGPQAGELIHELIAVMYYHGTVFDLVRYPHYHPTLAEIVTYPAESLMRQIRSS</sequence>
<dbReference type="InterPro" id="IPR001100">
    <property type="entry name" value="Pyr_nuc-diS_OxRdtase"/>
</dbReference>
<evidence type="ECO:0000256" key="10">
    <source>
        <dbReference type="PIRSR" id="PIRSR000350-4"/>
    </source>
</evidence>
<reference evidence="14 15" key="1">
    <citation type="journal article" date="2020" name="ISME J.">
        <title>Enrichment and physiological characterization of a novel comammox Nitrospira indicates ammonium inhibition of complete nitrification.</title>
        <authorList>
            <person name="Sakoula D."/>
            <person name="Koch H."/>
            <person name="Frank J."/>
            <person name="Jetten M.S.M."/>
            <person name="van Kessel M.A.H.J."/>
            <person name="Lucker S."/>
        </authorList>
    </citation>
    <scope>NUCLEOTIDE SEQUENCE [LARGE SCALE GENOMIC DNA]</scope>
    <source>
        <strain evidence="14">Comreactor17</strain>
    </source>
</reference>
<evidence type="ECO:0000256" key="5">
    <source>
        <dbReference type="ARBA" id="ARBA00023002"/>
    </source>
</evidence>
<keyword evidence="6" id="KW-1015">Disulfide bond</keyword>
<evidence type="ECO:0000259" key="13">
    <source>
        <dbReference type="Pfam" id="PF07992"/>
    </source>
</evidence>
<comment type="cofactor">
    <cofactor evidence="9">
        <name>FAD</name>
        <dbReference type="ChEBI" id="CHEBI:57692"/>
    </cofactor>
    <text evidence="9">Binds 1 FAD per subunit.</text>
</comment>
<accession>A0A7S8IZT2</accession>
<dbReference type="InterPro" id="IPR036188">
    <property type="entry name" value="FAD/NAD-bd_sf"/>
</dbReference>
<dbReference type="Gene3D" id="3.30.390.30">
    <property type="match status" value="1"/>
</dbReference>
<dbReference type="GO" id="GO:0050660">
    <property type="term" value="F:flavin adenine dinucleotide binding"/>
    <property type="evidence" value="ECO:0007669"/>
    <property type="project" value="TreeGrafter"/>
</dbReference>
<feature type="domain" description="FAD/NAD(P)-binding" evidence="13">
    <location>
        <begin position="27"/>
        <end position="342"/>
    </location>
</feature>
<dbReference type="SUPFAM" id="SSF51905">
    <property type="entry name" value="FAD/NAD(P)-binding domain"/>
    <property type="match status" value="1"/>
</dbReference>
<feature type="binding site" evidence="9">
    <location>
        <position position="327"/>
    </location>
    <ligand>
        <name>FAD</name>
        <dbReference type="ChEBI" id="CHEBI:57692"/>
    </ligand>
</feature>
<dbReference type="Pfam" id="PF02852">
    <property type="entry name" value="Pyr_redox_dim"/>
    <property type="match status" value="1"/>
</dbReference>
<dbReference type="AlphaFoldDB" id="A0A7S8IZT2"/>
<keyword evidence="5 11" id="KW-0560">Oxidoreductase</keyword>
<dbReference type="PANTHER" id="PTHR43014">
    <property type="entry name" value="MERCURIC REDUCTASE"/>
    <property type="match status" value="1"/>
</dbReference>
<feature type="binding site" evidence="9">
    <location>
        <position position="73"/>
    </location>
    <ligand>
        <name>FAD</name>
        <dbReference type="ChEBI" id="CHEBI:57692"/>
    </ligand>
</feature>
<dbReference type="InterPro" id="IPR016156">
    <property type="entry name" value="FAD/NAD-linked_Rdtase_dimer_sf"/>
</dbReference>
<dbReference type="SUPFAM" id="SSF55424">
    <property type="entry name" value="FAD/NAD-linked reductases, dimerisation (C-terminal) domain"/>
    <property type="match status" value="1"/>
</dbReference>
<protein>
    <submittedName>
        <fullName evidence="14">Dihydrolipoyl dehydrogenase</fullName>
        <ecNumber evidence="14">1.8.1.4</ecNumber>
    </submittedName>
</protein>
<evidence type="ECO:0000256" key="8">
    <source>
        <dbReference type="PIRSR" id="PIRSR000350-2"/>
    </source>
</evidence>
<feature type="binding site" evidence="9">
    <location>
        <position position="287"/>
    </location>
    <ligand>
        <name>NAD(+)</name>
        <dbReference type="ChEBI" id="CHEBI:57540"/>
    </ligand>
</feature>
<keyword evidence="9" id="KW-0547">Nucleotide-binding</keyword>
<dbReference type="EC" id="1.8.1.4" evidence="14"/>
<keyword evidence="9" id="KW-0520">NAD</keyword>
<dbReference type="Gene3D" id="3.50.50.60">
    <property type="entry name" value="FAD/NAD(P)-binding domain"/>
    <property type="match status" value="2"/>
</dbReference>
<dbReference type="GO" id="GO:0003955">
    <property type="term" value="F:NAD(P)H dehydrogenase (quinone) activity"/>
    <property type="evidence" value="ECO:0007669"/>
    <property type="project" value="TreeGrafter"/>
</dbReference>
<dbReference type="PROSITE" id="PS00076">
    <property type="entry name" value="PYRIDINE_REDOX_1"/>
    <property type="match status" value="1"/>
</dbReference>
<feature type="active site" description="Proton acceptor" evidence="8">
    <location>
        <position position="462"/>
    </location>
</feature>
<dbReference type="Pfam" id="PF07992">
    <property type="entry name" value="Pyr_redox_2"/>
    <property type="match status" value="1"/>
</dbReference>
<comment type="similarity">
    <text evidence="1 11">Belongs to the class-I pyridine nucleotide-disulfide oxidoreductase family.</text>
</comment>
<evidence type="ECO:0000256" key="4">
    <source>
        <dbReference type="ARBA" id="ARBA00022857"/>
    </source>
</evidence>
<dbReference type="Proteomes" id="UP000593737">
    <property type="component" value="Chromosome"/>
</dbReference>
<proteinExistence type="inferred from homology"/>
<dbReference type="InterPro" id="IPR004099">
    <property type="entry name" value="Pyr_nucl-diS_OxRdtase_dimer"/>
</dbReference>
<keyword evidence="4" id="KW-0521">NADP</keyword>